<keyword evidence="1" id="KW-1133">Transmembrane helix</keyword>
<feature type="transmembrane region" description="Helical" evidence="1">
    <location>
        <begin position="21"/>
        <end position="40"/>
    </location>
</feature>
<gene>
    <name evidence="2" type="ORF">F8C67_04235</name>
</gene>
<evidence type="ECO:0000256" key="1">
    <source>
        <dbReference type="SAM" id="Phobius"/>
    </source>
</evidence>
<keyword evidence="3" id="KW-1185">Reference proteome</keyword>
<proteinExistence type="predicted"/>
<dbReference type="AlphaFoldDB" id="A0A6N6RJQ7"/>
<comment type="caution">
    <text evidence="2">The sequence shown here is derived from an EMBL/GenBank/DDBJ whole genome shotgun (WGS) entry which is preliminary data.</text>
</comment>
<name>A0A6N6RJQ7_9FLAO</name>
<keyword evidence="1" id="KW-0472">Membrane</keyword>
<reference evidence="2 3" key="1">
    <citation type="submission" date="2019-09" db="EMBL/GenBank/DDBJ databases">
        <title>Genomes of family Cryomorphaceae.</title>
        <authorList>
            <person name="Bowman J.P."/>
        </authorList>
    </citation>
    <scope>NUCLEOTIDE SEQUENCE [LARGE SCALE GENOMIC DNA]</scope>
    <source>
        <strain evidence="2 3">LMG 25704</strain>
    </source>
</reference>
<feature type="transmembrane region" description="Helical" evidence="1">
    <location>
        <begin position="46"/>
        <end position="69"/>
    </location>
</feature>
<keyword evidence="1" id="KW-0812">Transmembrane</keyword>
<organism evidence="2 3">
    <name type="scientific">Phaeocystidibacter luteus</name>
    <dbReference type="NCBI Taxonomy" id="911197"/>
    <lineage>
        <taxon>Bacteria</taxon>
        <taxon>Pseudomonadati</taxon>
        <taxon>Bacteroidota</taxon>
        <taxon>Flavobacteriia</taxon>
        <taxon>Flavobacteriales</taxon>
        <taxon>Phaeocystidibacteraceae</taxon>
        <taxon>Phaeocystidibacter</taxon>
    </lineage>
</organism>
<evidence type="ECO:0000313" key="3">
    <source>
        <dbReference type="Proteomes" id="UP000468650"/>
    </source>
</evidence>
<protein>
    <submittedName>
        <fullName evidence="2">Uncharacterized protein</fullName>
    </submittedName>
</protein>
<evidence type="ECO:0000313" key="2">
    <source>
        <dbReference type="EMBL" id="KAB2813900.1"/>
    </source>
</evidence>
<sequence length="185" mass="20957">MLLDADPSKVSEFSHGKSFSSGMRFGAWLFILIAGAIFTFTPGMEFTVLIAAVPIGIIFLLIGLFVMLLETRTQILPEAGRIRSVNYFLGLRLGKWQDVGPYQDVTIMKRNMSTRMADYGGNVQSDTDVYYDVFLMNKSHLKKWHLARFTNADDAKAVQNQAAELLKLTPAVYNPQTRRSSRRRR</sequence>
<dbReference type="RefSeq" id="WP_151666568.1">
    <property type="nucleotide sequence ID" value="NZ_WBVO01000002.1"/>
</dbReference>
<dbReference type="EMBL" id="WBVO01000002">
    <property type="protein sequence ID" value="KAB2813900.1"/>
    <property type="molecule type" value="Genomic_DNA"/>
</dbReference>
<accession>A0A6N6RJQ7</accession>
<dbReference type="Proteomes" id="UP000468650">
    <property type="component" value="Unassembled WGS sequence"/>
</dbReference>